<evidence type="ECO:0000313" key="2">
    <source>
        <dbReference type="Proteomes" id="UP000253153"/>
    </source>
</evidence>
<name>A0A366RG05_9HYPO</name>
<organism evidence="1 2">
    <name type="scientific">Fusarium coffeatum</name>
    <dbReference type="NCBI Taxonomy" id="231269"/>
    <lineage>
        <taxon>Eukaryota</taxon>
        <taxon>Fungi</taxon>
        <taxon>Dikarya</taxon>
        <taxon>Ascomycota</taxon>
        <taxon>Pezizomycotina</taxon>
        <taxon>Sordariomycetes</taxon>
        <taxon>Hypocreomycetidae</taxon>
        <taxon>Hypocreales</taxon>
        <taxon>Nectriaceae</taxon>
        <taxon>Fusarium</taxon>
        <taxon>Fusarium incarnatum-equiseti species complex</taxon>
    </lineage>
</organism>
<sequence>MMPVSREELTLYGDKGSSLNLSCLWAISDEVVLGGGARDLRKEDGVNLA</sequence>
<protein>
    <submittedName>
        <fullName evidence="1">Uncharacterized protein</fullName>
    </submittedName>
</protein>
<dbReference type="EMBL" id="QKXC01000147">
    <property type="protein sequence ID" value="RBR16061.1"/>
    <property type="molecule type" value="Genomic_DNA"/>
</dbReference>
<gene>
    <name evidence="1" type="ORF">FIESC28_07081</name>
</gene>
<accession>A0A366RG05</accession>
<keyword evidence="2" id="KW-1185">Reference proteome</keyword>
<proteinExistence type="predicted"/>
<dbReference type="Proteomes" id="UP000253153">
    <property type="component" value="Unassembled WGS sequence"/>
</dbReference>
<evidence type="ECO:0000313" key="1">
    <source>
        <dbReference type="EMBL" id="RBR16061.1"/>
    </source>
</evidence>
<dbReference type="GeneID" id="41996519"/>
<dbReference type="AlphaFoldDB" id="A0A366RG05"/>
<reference evidence="1 2" key="1">
    <citation type="submission" date="2018-06" db="EMBL/GenBank/DDBJ databases">
        <title>Fusarium incarnatum-equiseti species complex species 28.</title>
        <authorList>
            <person name="Gardiner D.M."/>
        </authorList>
    </citation>
    <scope>NUCLEOTIDE SEQUENCE [LARGE SCALE GENOMIC DNA]</scope>
    <source>
        <strain evidence="1 2">FIESC_28</strain>
    </source>
</reference>
<dbReference type="RefSeq" id="XP_031014694.1">
    <property type="nucleotide sequence ID" value="XM_031161223.1"/>
</dbReference>
<comment type="caution">
    <text evidence="1">The sequence shown here is derived from an EMBL/GenBank/DDBJ whole genome shotgun (WGS) entry which is preliminary data.</text>
</comment>